<sequence length="884" mass="95199">MKLNNFEKRAFAFGLALSMVVSGSGVDSSIVTAAKKPKLSKSKLTITAGKTATLTVKNAKKKVKWSIRKKKIAKITNKSGKKNEKVEIKGLKKGKTVVTAKVGKKKVKCKITVKKQKPNFKSVSVDPFDESCLVLKLKKKDSSLKVTDLTVTRRVESSGAYNSAVNVEKLLKVNAKQYRVYLREKLANGTYVQITSGVSKASTQNKEDFKAKDEEVNVLLKKGGTLNEDLSDYFTGNIGAIKFSVTKGKLPAGLTLDKKLYTIKGIPAESISSQITVQGVDELGRKASLKVNFGVYDDTVLAVGNGSKEIQWGQKKKEEAAALVAANATKLDVDKRSDVLDSYVDTYSIEPMGGSGNYTFTLDTPDNADVRLSTDKVSDDAAKTVTKESSSSTKLCIPYSISAGTHTYKVTAADVMDANRTCTATITVKIVPIYDVTGIVKSNNGLAISGTSVRFISTSGKTKGDTYRCYSRSRGNGTSTGAYSEVGVYDMEVPAGTYIVKVDGGVAYEMTQKVKIGKADKIVTVTVPERFYAVSGNATYSNSANKLVNRTIYFESQKQQYESYGGEFSTTTNSQGSFNIALPANTYVAYIVDEKGNRKYFGSKITVTNKDITVGTIKATITRYSVEGVVFNGTSVDQQTQFADKITDTTLYFYNDKGLCVAQPTVDLEGYYKVFLPGDATYVVKAKFAKAMRTLGTVTVAKENQKDVNLTYTVATDTAGATAYAASPELALESVLNSAGGNDVIWSFTPTVSAKYNFKISNAVNKGCDVALFDANMQYITGTSVKENDDSENHATLYAYLNNITLDANKTYYVKVLPAGVRGDYPYIPQAQGEVKLSISMQAPVTPAPTLTPEPTATPSATPSAAPSATPSVSPTTTPDAPEK</sequence>
<evidence type="ECO:0000313" key="4">
    <source>
        <dbReference type="Proteomes" id="UP000606193"/>
    </source>
</evidence>
<reference evidence="3 4" key="1">
    <citation type="submission" date="2020-08" db="EMBL/GenBank/DDBJ databases">
        <title>Genome public.</title>
        <authorList>
            <person name="Liu C."/>
            <person name="Sun Q."/>
        </authorList>
    </citation>
    <scope>NUCLEOTIDE SEQUENCE [LARGE SCALE GENOMIC DNA]</scope>
    <source>
        <strain evidence="3 4">NSJ-37</strain>
    </source>
</reference>
<name>A0ABR7N1K0_9FIRM</name>
<evidence type="ECO:0000259" key="2">
    <source>
        <dbReference type="SMART" id="SM00635"/>
    </source>
</evidence>
<dbReference type="Gene3D" id="2.60.40.1080">
    <property type="match status" value="1"/>
</dbReference>
<protein>
    <recommendedName>
        <fullName evidence="2">BIG2 domain-containing protein</fullName>
    </recommendedName>
</protein>
<dbReference type="SMART" id="SM00635">
    <property type="entry name" value="BID_2"/>
    <property type="match status" value="1"/>
</dbReference>
<feature type="compositionally biased region" description="Low complexity" evidence="1">
    <location>
        <begin position="853"/>
        <end position="884"/>
    </location>
</feature>
<evidence type="ECO:0000313" key="3">
    <source>
        <dbReference type="EMBL" id="MBC8562514.1"/>
    </source>
</evidence>
<comment type="caution">
    <text evidence="3">The sequence shown here is derived from an EMBL/GenBank/DDBJ whole genome shotgun (WGS) entry which is preliminary data.</text>
</comment>
<evidence type="ECO:0000256" key="1">
    <source>
        <dbReference type="SAM" id="MobiDB-lite"/>
    </source>
</evidence>
<accession>A0ABR7N1K0</accession>
<keyword evidence="4" id="KW-1185">Reference proteome</keyword>
<gene>
    <name evidence="3" type="ORF">H8704_07720</name>
</gene>
<dbReference type="InterPro" id="IPR003343">
    <property type="entry name" value="Big_2"/>
</dbReference>
<dbReference type="Gene3D" id="2.60.120.380">
    <property type="match status" value="1"/>
</dbReference>
<feature type="region of interest" description="Disordered" evidence="1">
    <location>
        <begin position="845"/>
        <end position="884"/>
    </location>
</feature>
<dbReference type="Proteomes" id="UP000606193">
    <property type="component" value="Unassembled WGS sequence"/>
</dbReference>
<dbReference type="EMBL" id="JACRSX010000008">
    <property type="protein sequence ID" value="MBC8562514.1"/>
    <property type="molecule type" value="Genomic_DNA"/>
</dbReference>
<dbReference type="RefSeq" id="WP_249297877.1">
    <property type="nucleotide sequence ID" value="NZ_JACRSX010000008.1"/>
</dbReference>
<proteinExistence type="predicted"/>
<feature type="domain" description="BIG2" evidence="2">
    <location>
        <begin position="33"/>
        <end position="112"/>
    </location>
</feature>
<organism evidence="3 4">
    <name type="scientific">Jutongia huaianensis</name>
    <dbReference type="NCBI Taxonomy" id="2763668"/>
    <lineage>
        <taxon>Bacteria</taxon>
        <taxon>Bacillati</taxon>
        <taxon>Bacillota</taxon>
        <taxon>Clostridia</taxon>
        <taxon>Lachnospirales</taxon>
        <taxon>Lachnospiraceae</taxon>
        <taxon>Jutongia</taxon>
    </lineage>
</organism>